<dbReference type="GeneID" id="92048322"/>
<dbReference type="RefSeq" id="XP_066664552.1">
    <property type="nucleotide sequence ID" value="XM_066815262.1"/>
</dbReference>
<protein>
    <submittedName>
        <fullName evidence="1">Uncharacterized protein</fullName>
    </submittedName>
</protein>
<dbReference type="Proteomes" id="UP001433268">
    <property type="component" value="Unassembled WGS sequence"/>
</dbReference>
<accession>A0ABR1VLD7</accession>
<name>A0ABR1VLD7_9PEZI</name>
<gene>
    <name evidence="1" type="ORF">PG997_010947</name>
</gene>
<reference evidence="1 2" key="1">
    <citation type="submission" date="2023-01" db="EMBL/GenBank/DDBJ databases">
        <title>Analysis of 21 Apiospora genomes using comparative genomics revels a genus with tremendous synthesis potential of carbohydrate active enzymes and secondary metabolites.</title>
        <authorList>
            <person name="Sorensen T."/>
        </authorList>
    </citation>
    <scope>NUCLEOTIDE SEQUENCE [LARGE SCALE GENOMIC DNA]</scope>
    <source>
        <strain evidence="1 2">CBS 114990</strain>
    </source>
</reference>
<sequence>MADNRTRNYFGRLPTEVLCLILGEFCGYCRGSKEENLRDIYSGRIVNPTFRDCVSWDYCEGHAAAADRLIKLKPLFRWIESIPNTPPRLVRSVKSLSLGHGCLSVRNEQTWNKFLPVTHAYGLMDFMCWNDDTKPPKFTKLEVLEKLIMTFPLLTNLSIGECVTEWVEYDARFFQQIEELPLTRIDIHTVVDRAI</sequence>
<proteinExistence type="predicted"/>
<evidence type="ECO:0000313" key="1">
    <source>
        <dbReference type="EMBL" id="KAK8070744.1"/>
    </source>
</evidence>
<keyword evidence="2" id="KW-1185">Reference proteome</keyword>
<organism evidence="1 2">
    <name type="scientific">Apiospora hydei</name>
    <dbReference type="NCBI Taxonomy" id="1337664"/>
    <lineage>
        <taxon>Eukaryota</taxon>
        <taxon>Fungi</taxon>
        <taxon>Dikarya</taxon>
        <taxon>Ascomycota</taxon>
        <taxon>Pezizomycotina</taxon>
        <taxon>Sordariomycetes</taxon>
        <taxon>Xylariomycetidae</taxon>
        <taxon>Amphisphaeriales</taxon>
        <taxon>Apiosporaceae</taxon>
        <taxon>Apiospora</taxon>
    </lineage>
</organism>
<evidence type="ECO:0000313" key="2">
    <source>
        <dbReference type="Proteomes" id="UP001433268"/>
    </source>
</evidence>
<comment type="caution">
    <text evidence="1">The sequence shown here is derived from an EMBL/GenBank/DDBJ whole genome shotgun (WGS) entry which is preliminary data.</text>
</comment>
<dbReference type="EMBL" id="JAQQWN010000008">
    <property type="protein sequence ID" value="KAK8070744.1"/>
    <property type="molecule type" value="Genomic_DNA"/>
</dbReference>